<sequence>LFISDDECCTPAVAAWIKNIFHHNQKRTTKHA</sequence>
<dbReference type="EMBL" id="HAEI01007328">
    <property type="protein sequence ID" value="SBS01354.1"/>
    <property type="molecule type" value="Transcribed_RNA"/>
</dbReference>
<reference evidence="1" key="2">
    <citation type="submission" date="2016-06" db="EMBL/GenBank/DDBJ databases">
        <title>The genome of a short-lived fish provides insights into sex chromosome evolution and the genetic control of aging.</title>
        <authorList>
            <person name="Reichwald K."/>
            <person name="Felder M."/>
            <person name="Petzold A."/>
            <person name="Koch P."/>
            <person name="Groth M."/>
            <person name="Platzer M."/>
        </authorList>
    </citation>
    <scope>NUCLEOTIDE SEQUENCE</scope>
    <source>
        <tissue evidence="1">Brain</tissue>
    </source>
</reference>
<feature type="non-terminal residue" evidence="1">
    <location>
        <position position="1"/>
    </location>
</feature>
<gene>
    <name evidence="1" type="primary">Nfu_g_1_022001</name>
</gene>
<organism evidence="1">
    <name type="scientific">Nothobranchius rachovii</name>
    <name type="common">bluefin notho</name>
    <dbReference type="NCBI Taxonomy" id="451742"/>
    <lineage>
        <taxon>Eukaryota</taxon>
        <taxon>Metazoa</taxon>
        <taxon>Chordata</taxon>
        <taxon>Craniata</taxon>
        <taxon>Vertebrata</taxon>
        <taxon>Euteleostomi</taxon>
        <taxon>Actinopterygii</taxon>
        <taxon>Neopterygii</taxon>
        <taxon>Teleostei</taxon>
        <taxon>Neoteleostei</taxon>
        <taxon>Acanthomorphata</taxon>
        <taxon>Ovalentaria</taxon>
        <taxon>Atherinomorphae</taxon>
        <taxon>Cyprinodontiformes</taxon>
        <taxon>Nothobranchiidae</taxon>
        <taxon>Nothobranchius</taxon>
    </lineage>
</organism>
<reference evidence="1" key="1">
    <citation type="submission" date="2016-05" db="EMBL/GenBank/DDBJ databases">
        <authorList>
            <person name="Lavstsen T."/>
            <person name="Jespersen J.S."/>
        </authorList>
    </citation>
    <scope>NUCLEOTIDE SEQUENCE</scope>
    <source>
        <tissue evidence="1">Brain</tissue>
    </source>
</reference>
<dbReference type="AlphaFoldDB" id="A0A1A8R7X3"/>
<accession>A0A1A8R7X3</accession>
<name>A0A1A8R7X3_9TELE</name>
<protein>
    <submittedName>
        <fullName evidence="1">Uncharacterized protein</fullName>
    </submittedName>
</protein>
<proteinExistence type="predicted"/>
<evidence type="ECO:0000313" key="1">
    <source>
        <dbReference type="EMBL" id="SBS01354.1"/>
    </source>
</evidence>
<feature type="non-terminal residue" evidence="1">
    <location>
        <position position="32"/>
    </location>
</feature>